<gene>
    <name evidence="13" type="primary">rsfS</name>
    <name evidence="12" type="synonym">nadD</name>
    <name evidence="15" type="ORF">RSO01_67800</name>
</gene>
<evidence type="ECO:0000256" key="3">
    <source>
        <dbReference type="ARBA" id="ARBA00009014"/>
    </source>
</evidence>
<evidence type="ECO:0000256" key="7">
    <source>
        <dbReference type="ARBA" id="ARBA00022695"/>
    </source>
</evidence>
<proteinExistence type="inferred from homology"/>
<dbReference type="GO" id="GO:0090071">
    <property type="term" value="P:negative regulation of ribosome biogenesis"/>
    <property type="evidence" value="ECO:0007669"/>
    <property type="project" value="UniProtKB-UniRule"/>
</dbReference>
<dbReference type="AlphaFoldDB" id="A0A512NKY8"/>
<keyword evidence="13" id="KW-0678">Repressor</keyword>
<comment type="function">
    <text evidence="1 12">Catalyzes the reversible adenylation of nicotinate mononucleotide (NaMN) to nicotinic acid adenine dinucleotide (NaAD).</text>
</comment>
<comment type="catalytic activity">
    <reaction evidence="11 12">
        <text>nicotinate beta-D-ribonucleotide + ATP + H(+) = deamido-NAD(+) + diphosphate</text>
        <dbReference type="Rhea" id="RHEA:22860"/>
        <dbReference type="ChEBI" id="CHEBI:15378"/>
        <dbReference type="ChEBI" id="CHEBI:30616"/>
        <dbReference type="ChEBI" id="CHEBI:33019"/>
        <dbReference type="ChEBI" id="CHEBI:57502"/>
        <dbReference type="ChEBI" id="CHEBI:58437"/>
        <dbReference type="EC" id="2.7.7.18"/>
    </reaction>
</comment>
<comment type="subunit">
    <text evidence="13">Interacts with ribosomal protein uL14 (rplN).</text>
</comment>
<evidence type="ECO:0000256" key="2">
    <source>
        <dbReference type="ARBA" id="ARBA00005019"/>
    </source>
</evidence>
<dbReference type="EMBL" id="BKAJ01000135">
    <property type="protein sequence ID" value="GEP59614.1"/>
    <property type="molecule type" value="Genomic_DNA"/>
</dbReference>
<dbReference type="GO" id="GO:0009435">
    <property type="term" value="P:NAD+ biosynthetic process"/>
    <property type="evidence" value="ECO:0007669"/>
    <property type="project" value="UniProtKB-UniRule"/>
</dbReference>
<dbReference type="SUPFAM" id="SSF81301">
    <property type="entry name" value="Nucleotidyltransferase"/>
    <property type="match status" value="1"/>
</dbReference>
<organism evidence="15 16">
    <name type="scientific">Reyranella soli</name>
    <dbReference type="NCBI Taxonomy" id="1230389"/>
    <lineage>
        <taxon>Bacteria</taxon>
        <taxon>Pseudomonadati</taxon>
        <taxon>Pseudomonadota</taxon>
        <taxon>Alphaproteobacteria</taxon>
        <taxon>Hyphomicrobiales</taxon>
        <taxon>Reyranellaceae</taxon>
        <taxon>Reyranella</taxon>
    </lineage>
</organism>
<dbReference type="Gene3D" id="3.30.460.10">
    <property type="entry name" value="Beta Polymerase, domain 2"/>
    <property type="match status" value="1"/>
</dbReference>
<dbReference type="GO" id="GO:0005737">
    <property type="term" value="C:cytoplasm"/>
    <property type="evidence" value="ECO:0007669"/>
    <property type="project" value="UniProtKB-SubCell"/>
</dbReference>
<evidence type="ECO:0000259" key="14">
    <source>
        <dbReference type="Pfam" id="PF01467"/>
    </source>
</evidence>
<evidence type="ECO:0000256" key="1">
    <source>
        <dbReference type="ARBA" id="ARBA00002324"/>
    </source>
</evidence>
<dbReference type="GO" id="GO:0005524">
    <property type="term" value="F:ATP binding"/>
    <property type="evidence" value="ECO:0007669"/>
    <property type="project" value="UniProtKB-KW"/>
</dbReference>
<dbReference type="HAMAP" id="MF_01477">
    <property type="entry name" value="Iojap_RsfS"/>
    <property type="match status" value="1"/>
</dbReference>
<dbReference type="UniPathway" id="UPA00253">
    <property type="reaction ID" value="UER00332"/>
</dbReference>
<dbReference type="NCBIfam" id="NF000843">
    <property type="entry name" value="PRK00071.2-2"/>
    <property type="match status" value="1"/>
</dbReference>
<evidence type="ECO:0000256" key="10">
    <source>
        <dbReference type="ARBA" id="ARBA00023027"/>
    </source>
</evidence>
<evidence type="ECO:0000256" key="8">
    <source>
        <dbReference type="ARBA" id="ARBA00022741"/>
    </source>
</evidence>
<evidence type="ECO:0000313" key="16">
    <source>
        <dbReference type="Proteomes" id="UP000321058"/>
    </source>
</evidence>
<dbReference type="EC" id="2.7.7.18" evidence="12"/>
<reference evidence="15 16" key="1">
    <citation type="submission" date="2019-07" db="EMBL/GenBank/DDBJ databases">
        <title>Whole genome shotgun sequence of Reyranella soli NBRC 108950.</title>
        <authorList>
            <person name="Hosoyama A."/>
            <person name="Uohara A."/>
            <person name="Ohji S."/>
            <person name="Ichikawa N."/>
        </authorList>
    </citation>
    <scope>NUCLEOTIDE SEQUENCE [LARGE SCALE GENOMIC DNA]</scope>
    <source>
        <strain evidence="15 16">NBRC 108950</strain>
    </source>
</reference>
<keyword evidence="5 12" id="KW-0662">Pyridine nucleotide biosynthesis</keyword>
<dbReference type="Gene3D" id="3.40.50.620">
    <property type="entry name" value="HUPs"/>
    <property type="match status" value="1"/>
</dbReference>
<evidence type="ECO:0000256" key="4">
    <source>
        <dbReference type="ARBA" id="ARBA00010574"/>
    </source>
</evidence>
<evidence type="ECO:0000256" key="12">
    <source>
        <dbReference type="HAMAP-Rule" id="MF_00244"/>
    </source>
</evidence>
<keyword evidence="10 12" id="KW-0520">NAD</keyword>
<keyword evidence="8 12" id="KW-0547">Nucleotide-binding</keyword>
<dbReference type="InterPro" id="IPR043519">
    <property type="entry name" value="NT_sf"/>
</dbReference>
<dbReference type="HAMAP" id="MF_00244">
    <property type="entry name" value="NaMN_adenylyltr"/>
    <property type="match status" value="1"/>
</dbReference>
<dbReference type="Proteomes" id="UP000321058">
    <property type="component" value="Unassembled WGS sequence"/>
</dbReference>
<comment type="pathway">
    <text evidence="2 12">Cofactor biosynthesis; NAD(+) biosynthesis; deamido-NAD(+) from nicotinate D-ribonucleotide: step 1/1.</text>
</comment>
<keyword evidence="13" id="KW-0963">Cytoplasm</keyword>
<dbReference type="GO" id="GO:0043023">
    <property type="term" value="F:ribosomal large subunit binding"/>
    <property type="evidence" value="ECO:0007669"/>
    <property type="project" value="TreeGrafter"/>
</dbReference>
<dbReference type="Pfam" id="PF02410">
    <property type="entry name" value="RsfS"/>
    <property type="match status" value="1"/>
</dbReference>
<dbReference type="GO" id="GO:0004515">
    <property type="term" value="F:nicotinate-nucleotide adenylyltransferase activity"/>
    <property type="evidence" value="ECO:0007669"/>
    <property type="project" value="UniProtKB-UniRule"/>
</dbReference>
<keyword evidence="6 12" id="KW-0808">Transferase</keyword>
<comment type="similarity">
    <text evidence="4 13">Belongs to the Iojap/RsfS family.</text>
</comment>
<dbReference type="InterPro" id="IPR004821">
    <property type="entry name" value="Cyt_trans-like"/>
</dbReference>
<accession>A0A512NKY8</accession>
<sequence length="344" mass="38418">MPGVPRDTTRRIGLLGGSFNPAHEGHRHISLEALKRLGLDEVWWLVSPQNPLKTDDGMEPLATRVARARQIVGRHPRIRIDAPELVLGTRYTLDTVRALRRAYPRARFVWLTGADILPQFSQWRGWRDLFGSIPIAAFARPGWSYPALSAAAPRTFARYRLDASHARMLASCEPPAWCFIPSRLDSHSATAIRAVQPRKRKAKGQTIPETRTLPDRSKDAEALLALVRRSLDDDKAEDVVVIDLKGKSAFADYMVIASGRSNRQVVAIAEHLADRLKMAGHGYTPVEGKQTGDWVLVDAGDVVVHIFRPEPRAFYALEKMWALETEAAAKPKAAVRARRVRKPA</sequence>
<dbReference type="PANTHER" id="PTHR21043:SF0">
    <property type="entry name" value="MITOCHONDRIAL ASSEMBLY OF RIBOSOMAL LARGE SUBUNIT PROTEIN 1"/>
    <property type="match status" value="1"/>
</dbReference>
<dbReference type="InterPro" id="IPR005248">
    <property type="entry name" value="NadD/NMNAT"/>
</dbReference>
<dbReference type="SUPFAM" id="SSF52374">
    <property type="entry name" value="Nucleotidylyl transferase"/>
    <property type="match status" value="1"/>
</dbReference>
<evidence type="ECO:0000256" key="13">
    <source>
        <dbReference type="HAMAP-Rule" id="MF_01477"/>
    </source>
</evidence>
<comment type="similarity">
    <text evidence="3 12">Belongs to the NadD family.</text>
</comment>
<dbReference type="Pfam" id="PF01467">
    <property type="entry name" value="CTP_transf_like"/>
    <property type="match status" value="1"/>
</dbReference>
<evidence type="ECO:0000313" key="15">
    <source>
        <dbReference type="EMBL" id="GEP59614.1"/>
    </source>
</evidence>
<evidence type="ECO:0000256" key="6">
    <source>
        <dbReference type="ARBA" id="ARBA00022679"/>
    </source>
</evidence>
<feature type="domain" description="Cytidyltransferase-like" evidence="14">
    <location>
        <begin position="14"/>
        <end position="193"/>
    </location>
</feature>
<dbReference type="GO" id="GO:0042256">
    <property type="term" value="P:cytosolic ribosome assembly"/>
    <property type="evidence" value="ECO:0007669"/>
    <property type="project" value="UniProtKB-UniRule"/>
</dbReference>
<evidence type="ECO:0000256" key="9">
    <source>
        <dbReference type="ARBA" id="ARBA00022840"/>
    </source>
</evidence>
<dbReference type="InterPro" id="IPR004394">
    <property type="entry name" value="Iojap/RsfS/C7orf30"/>
</dbReference>
<comment type="subcellular location">
    <subcellularLocation>
        <location evidence="13">Cytoplasm</location>
    </subcellularLocation>
</comment>
<evidence type="ECO:0000256" key="5">
    <source>
        <dbReference type="ARBA" id="ARBA00022642"/>
    </source>
</evidence>
<dbReference type="GO" id="GO:0017148">
    <property type="term" value="P:negative regulation of translation"/>
    <property type="evidence" value="ECO:0007669"/>
    <property type="project" value="UniProtKB-UniRule"/>
</dbReference>
<dbReference type="NCBIfam" id="TIGR00090">
    <property type="entry name" value="rsfS_iojap_ybeB"/>
    <property type="match status" value="1"/>
</dbReference>
<keyword evidence="13" id="KW-0810">Translation regulation</keyword>
<dbReference type="PANTHER" id="PTHR21043">
    <property type="entry name" value="IOJAP SUPERFAMILY ORTHOLOG"/>
    <property type="match status" value="1"/>
</dbReference>
<comment type="caution">
    <text evidence="15">The sequence shown here is derived from an EMBL/GenBank/DDBJ whole genome shotgun (WGS) entry which is preliminary data.</text>
</comment>
<evidence type="ECO:0000256" key="11">
    <source>
        <dbReference type="ARBA" id="ARBA00048721"/>
    </source>
</evidence>
<dbReference type="CDD" id="cd02165">
    <property type="entry name" value="NMNAT"/>
    <property type="match status" value="1"/>
</dbReference>
<keyword evidence="16" id="KW-1185">Reference proteome</keyword>
<comment type="function">
    <text evidence="13">Functions as a ribosomal silencing factor. Interacts with ribosomal protein uL14 (rplN), blocking formation of intersubunit bridge B8. Prevents association of the 30S and 50S ribosomal subunits and the formation of functional ribosomes, thus repressing translation.</text>
</comment>
<keyword evidence="9 12" id="KW-0067">ATP-binding</keyword>
<keyword evidence="7 12" id="KW-0548">Nucleotidyltransferase</keyword>
<name>A0A512NKY8_9HYPH</name>
<dbReference type="InterPro" id="IPR014729">
    <property type="entry name" value="Rossmann-like_a/b/a_fold"/>
</dbReference>
<protein>
    <recommendedName>
        <fullName evidence="12 13">Multifunctional fusion protein</fullName>
    </recommendedName>
    <domain>
        <recommendedName>
            <fullName evidence="12">Probable nicotinate-nucleotide adenylyltransferase</fullName>
            <ecNumber evidence="12">2.7.7.18</ecNumber>
        </recommendedName>
        <alternativeName>
            <fullName evidence="12">Deamido-NAD(+) diphosphorylase</fullName>
        </alternativeName>
        <alternativeName>
            <fullName evidence="12">Deamido-NAD(+) pyrophosphorylase</fullName>
        </alternativeName>
        <alternativeName>
            <fullName evidence="12">Nicotinate mononucleotide adenylyltransferase</fullName>
            <shortName evidence="12">NaMN adenylyltransferase</shortName>
        </alternativeName>
    </domain>
    <domain>
        <recommendedName>
            <fullName evidence="13">Ribosomal silencing factor RsfS</fullName>
        </recommendedName>
    </domain>
</protein>